<dbReference type="InParanoid" id="B7QCQ8"/>
<dbReference type="HOGENOM" id="CLU_3016551_0_0_1"/>
<dbReference type="VEuPathDB" id="VectorBase:ISCI022784"/>
<proteinExistence type="predicted"/>
<feature type="transmembrane region" description="Helical" evidence="1">
    <location>
        <begin position="7"/>
        <end position="27"/>
    </location>
</feature>
<evidence type="ECO:0000256" key="1">
    <source>
        <dbReference type="SAM" id="Phobius"/>
    </source>
</evidence>
<keyword evidence="1" id="KW-1133">Transmembrane helix</keyword>
<dbReference type="EMBL" id="ABJB010490698">
    <property type="status" value="NOT_ANNOTATED_CDS"/>
    <property type="molecule type" value="Genomic_DNA"/>
</dbReference>
<reference evidence="3" key="2">
    <citation type="submission" date="2020-05" db="UniProtKB">
        <authorList>
            <consortium name="EnsemblMetazoa"/>
        </authorList>
    </citation>
    <scope>IDENTIFICATION</scope>
    <source>
        <strain evidence="3">wikel</strain>
    </source>
</reference>
<accession>B7QCQ8</accession>
<gene>
    <name evidence="2" type="ORF">IscW_ISCW022784</name>
</gene>
<dbReference type="EMBL" id="DS909250">
    <property type="protein sequence ID" value="EEC16630.1"/>
    <property type="molecule type" value="Genomic_DNA"/>
</dbReference>
<dbReference type="PROSITE" id="PS51257">
    <property type="entry name" value="PROKAR_LIPOPROTEIN"/>
    <property type="match status" value="1"/>
</dbReference>
<dbReference type="AlphaFoldDB" id="B7QCQ8"/>
<keyword evidence="1" id="KW-0472">Membrane</keyword>
<sequence length="56" mass="6638">MRHIVRVLSIFYSAMFLLLLIHTYFMASCVDVISCKLLIYCFEEEKKALSHPRNSR</sequence>
<evidence type="ECO:0000313" key="2">
    <source>
        <dbReference type="EMBL" id="EEC16630.1"/>
    </source>
</evidence>
<dbReference type="EnsemblMetazoa" id="ISCW022784-RA">
    <property type="protein sequence ID" value="ISCW022784-PA"/>
    <property type="gene ID" value="ISCW022784"/>
</dbReference>
<keyword evidence="4" id="KW-1185">Reference proteome</keyword>
<reference evidence="2 4" key="1">
    <citation type="submission" date="2008-03" db="EMBL/GenBank/DDBJ databases">
        <title>Annotation of Ixodes scapularis.</title>
        <authorList>
            <consortium name="Ixodes scapularis Genome Project Consortium"/>
            <person name="Caler E."/>
            <person name="Hannick L.I."/>
            <person name="Bidwell S."/>
            <person name="Joardar V."/>
            <person name="Thiagarajan M."/>
            <person name="Amedeo P."/>
            <person name="Galinsky K.J."/>
            <person name="Schobel S."/>
            <person name="Inman J."/>
            <person name="Hostetler J."/>
            <person name="Miller J."/>
            <person name="Hammond M."/>
            <person name="Megy K."/>
            <person name="Lawson D."/>
            <person name="Kodira C."/>
            <person name="Sutton G."/>
            <person name="Meyer J."/>
            <person name="Hill C.A."/>
            <person name="Birren B."/>
            <person name="Nene V."/>
            <person name="Collins F."/>
            <person name="Alarcon-Chaidez F."/>
            <person name="Wikel S."/>
            <person name="Strausberg R."/>
        </authorList>
    </citation>
    <scope>NUCLEOTIDE SEQUENCE [LARGE SCALE GENOMIC DNA]</scope>
    <source>
        <strain evidence="4">Wikel</strain>
        <strain evidence="2">Wikel colony</strain>
    </source>
</reference>
<evidence type="ECO:0000313" key="3">
    <source>
        <dbReference type="EnsemblMetazoa" id="ISCW022784-PA"/>
    </source>
</evidence>
<keyword evidence="1" id="KW-0812">Transmembrane</keyword>
<dbReference type="PaxDb" id="6945-B7QCQ8"/>
<organism>
    <name type="scientific">Ixodes scapularis</name>
    <name type="common">Black-legged tick</name>
    <name type="synonym">Deer tick</name>
    <dbReference type="NCBI Taxonomy" id="6945"/>
    <lineage>
        <taxon>Eukaryota</taxon>
        <taxon>Metazoa</taxon>
        <taxon>Ecdysozoa</taxon>
        <taxon>Arthropoda</taxon>
        <taxon>Chelicerata</taxon>
        <taxon>Arachnida</taxon>
        <taxon>Acari</taxon>
        <taxon>Parasitiformes</taxon>
        <taxon>Ixodida</taxon>
        <taxon>Ixodoidea</taxon>
        <taxon>Ixodidae</taxon>
        <taxon>Ixodinae</taxon>
        <taxon>Ixodes</taxon>
    </lineage>
</organism>
<protein>
    <submittedName>
        <fullName evidence="2 3">Uncharacterized protein</fullName>
    </submittedName>
</protein>
<dbReference type="VEuPathDB" id="VectorBase:ISCW022784"/>
<name>B7QCQ8_IXOSC</name>
<evidence type="ECO:0000313" key="4">
    <source>
        <dbReference type="Proteomes" id="UP000001555"/>
    </source>
</evidence>
<dbReference type="Proteomes" id="UP000001555">
    <property type="component" value="Unassembled WGS sequence"/>
</dbReference>